<dbReference type="Pfam" id="PF00963">
    <property type="entry name" value="Cohesin"/>
    <property type="match status" value="1"/>
</dbReference>
<sequence>MAEKRLAAVRSAALAAVVACGLLLAPLAFVPAPAGAIDSATLLYFDSEGFNDDTTEIDVAAGETVTLDLVASTHGNPAGNGISGLSYAIEYDPDVLTVTDVRQGPMLAGGEGGNATVDGDVEIDDEAGVITVEQERTPPGNGATRTGPTATITLEVSEDAPTTDEPLAIADDSAMFPSGYPVDPVERNATLVVDGAAGDESDGGLEDPVPGLTPLAGLAGLAGLGAALWLRARR</sequence>
<comment type="caution">
    <text evidence="3">The sequence shown here is derived from an EMBL/GenBank/DDBJ whole genome shotgun (WGS) entry which is preliminary data.</text>
</comment>
<dbReference type="GO" id="GO:0000272">
    <property type="term" value="P:polysaccharide catabolic process"/>
    <property type="evidence" value="ECO:0007669"/>
    <property type="project" value="InterPro"/>
</dbReference>
<protein>
    <recommendedName>
        <fullName evidence="2">Cohesin domain-containing protein</fullName>
    </recommendedName>
</protein>
<feature type="domain" description="Cohesin" evidence="2">
    <location>
        <begin position="58"/>
        <end position="171"/>
    </location>
</feature>
<reference evidence="3" key="1">
    <citation type="submission" date="2020-06" db="EMBL/GenBank/DDBJ databases">
        <title>Haloterrigena sp. nov., an extremely halophilic archaeon isolated from a saline sediment.</title>
        <authorList>
            <person name="Liu B.-B."/>
        </authorList>
    </citation>
    <scope>NUCLEOTIDE SEQUENCE</scope>
    <source>
        <strain evidence="3">SYSU A121-1</strain>
    </source>
</reference>
<name>A0A8J8KIA2_9EURY</name>
<accession>A0A8J8KIA2</accession>
<feature type="transmembrane region" description="Helical" evidence="1">
    <location>
        <begin position="211"/>
        <end position="230"/>
    </location>
</feature>
<dbReference type="OrthoDB" id="205619at2157"/>
<dbReference type="InterPro" id="IPR008965">
    <property type="entry name" value="CBM2/CBM3_carb-bd_dom_sf"/>
</dbReference>
<dbReference type="SUPFAM" id="SSF49384">
    <property type="entry name" value="Carbohydrate-binding domain"/>
    <property type="match status" value="1"/>
</dbReference>
<dbReference type="InterPro" id="IPR002102">
    <property type="entry name" value="Cohesin_dom"/>
</dbReference>
<dbReference type="AlphaFoldDB" id="A0A8J8KIA2"/>
<gene>
    <name evidence="3" type="ORF">HT576_13615</name>
</gene>
<dbReference type="EMBL" id="JABURA010000001">
    <property type="protein sequence ID" value="NUB92054.1"/>
    <property type="molecule type" value="Genomic_DNA"/>
</dbReference>
<organism evidence="3 4">
    <name type="scientific">Haloterrigena gelatinilytica</name>
    <dbReference type="NCBI Taxonomy" id="2741724"/>
    <lineage>
        <taxon>Archaea</taxon>
        <taxon>Methanobacteriati</taxon>
        <taxon>Methanobacteriota</taxon>
        <taxon>Stenosarchaea group</taxon>
        <taxon>Halobacteria</taxon>
        <taxon>Halobacteriales</taxon>
        <taxon>Natrialbaceae</taxon>
        <taxon>Haloterrigena</taxon>
    </lineage>
</organism>
<proteinExistence type="predicted"/>
<dbReference type="Proteomes" id="UP000728647">
    <property type="component" value="Unassembled WGS sequence"/>
</dbReference>
<evidence type="ECO:0000313" key="4">
    <source>
        <dbReference type="Proteomes" id="UP000728647"/>
    </source>
</evidence>
<dbReference type="GO" id="GO:0030246">
    <property type="term" value="F:carbohydrate binding"/>
    <property type="evidence" value="ECO:0007669"/>
    <property type="project" value="InterPro"/>
</dbReference>
<evidence type="ECO:0000259" key="2">
    <source>
        <dbReference type="Pfam" id="PF00963"/>
    </source>
</evidence>
<dbReference type="RefSeq" id="WP_174702316.1">
    <property type="nucleotide sequence ID" value="NZ_JABURA010000001.1"/>
</dbReference>
<keyword evidence="1" id="KW-0812">Transmembrane</keyword>
<evidence type="ECO:0000256" key="1">
    <source>
        <dbReference type="SAM" id="Phobius"/>
    </source>
</evidence>
<dbReference type="Gene3D" id="2.60.40.680">
    <property type="match status" value="1"/>
</dbReference>
<evidence type="ECO:0000313" key="3">
    <source>
        <dbReference type="EMBL" id="NUB92054.1"/>
    </source>
</evidence>
<keyword evidence="1" id="KW-0472">Membrane</keyword>
<keyword evidence="1" id="KW-1133">Transmembrane helix</keyword>